<name>A0A0C9UYS7_SPHS4</name>
<keyword evidence="3" id="KW-1185">Reference proteome</keyword>
<organism evidence="2 3">
    <name type="scientific">Sphaerobolus stellatus (strain SS14)</name>
    <dbReference type="NCBI Taxonomy" id="990650"/>
    <lineage>
        <taxon>Eukaryota</taxon>
        <taxon>Fungi</taxon>
        <taxon>Dikarya</taxon>
        <taxon>Basidiomycota</taxon>
        <taxon>Agaricomycotina</taxon>
        <taxon>Agaricomycetes</taxon>
        <taxon>Phallomycetidae</taxon>
        <taxon>Geastrales</taxon>
        <taxon>Sphaerobolaceae</taxon>
        <taxon>Sphaerobolus</taxon>
    </lineage>
</organism>
<feature type="region of interest" description="Disordered" evidence="1">
    <location>
        <begin position="19"/>
        <end position="65"/>
    </location>
</feature>
<dbReference type="AlphaFoldDB" id="A0A0C9UYS7"/>
<proteinExistence type="predicted"/>
<dbReference type="Proteomes" id="UP000054279">
    <property type="component" value="Unassembled WGS sequence"/>
</dbReference>
<feature type="compositionally biased region" description="Basic residues" evidence="1">
    <location>
        <begin position="28"/>
        <end position="38"/>
    </location>
</feature>
<reference evidence="2 3" key="1">
    <citation type="submission" date="2014-06" db="EMBL/GenBank/DDBJ databases">
        <title>Evolutionary Origins and Diversification of the Mycorrhizal Mutualists.</title>
        <authorList>
            <consortium name="DOE Joint Genome Institute"/>
            <consortium name="Mycorrhizal Genomics Consortium"/>
            <person name="Kohler A."/>
            <person name="Kuo A."/>
            <person name="Nagy L.G."/>
            <person name="Floudas D."/>
            <person name="Copeland A."/>
            <person name="Barry K.W."/>
            <person name="Cichocki N."/>
            <person name="Veneault-Fourrey C."/>
            <person name="LaButti K."/>
            <person name="Lindquist E.A."/>
            <person name="Lipzen A."/>
            <person name="Lundell T."/>
            <person name="Morin E."/>
            <person name="Murat C."/>
            <person name="Riley R."/>
            <person name="Ohm R."/>
            <person name="Sun H."/>
            <person name="Tunlid A."/>
            <person name="Henrissat B."/>
            <person name="Grigoriev I.V."/>
            <person name="Hibbett D.S."/>
            <person name="Martin F."/>
        </authorList>
    </citation>
    <scope>NUCLEOTIDE SEQUENCE [LARGE SCALE GENOMIC DNA]</scope>
    <source>
        <strain evidence="2 3">SS14</strain>
    </source>
</reference>
<evidence type="ECO:0000313" key="3">
    <source>
        <dbReference type="Proteomes" id="UP000054279"/>
    </source>
</evidence>
<accession>A0A0C9UYS7</accession>
<gene>
    <name evidence="2" type="ORF">M422DRAFT_257102</name>
</gene>
<feature type="region of interest" description="Disordered" evidence="1">
    <location>
        <begin position="79"/>
        <end position="116"/>
    </location>
</feature>
<evidence type="ECO:0000256" key="1">
    <source>
        <dbReference type="SAM" id="MobiDB-lite"/>
    </source>
</evidence>
<evidence type="ECO:0000313" key="2">
    <source>
        <dbReference type="EMBL" id="KIJ40034.1"/>
    </source>
</evidence>
<dbReference type="EMBL" id="KN837147">
    <property type="protein sequence ID" value="KIJ40034.1"/>
    <property type="molecule type" value="Genomic_DNA"/>
</dbReference>
<protein>
    <submittedName>
        <fullName evidence="2">Uncharacterized protein</fullName>
    </submittedName>
</protein>
<dbReference type="HOGENOM" id="CLU_2098398_0_0_1"/>
<feature type="compositionally biased region" description="Basic residues" evidence="1">
    <location>
        <begin position="48"/>
        <end position="60"/>
    </location>
</feature>
<sequence>MVEDEDTRKLGVWRRMHSTNFPVESRRDKRSKPLHHPFRSMPDDPPQKKRPGRPPKKRRLPGNFVRPEAGTFDLSTAAHIPPSIAPLGSLQKQEGHLPQAPQLSSTEKLHLQLTLS</sequence>